<name>A0A6J5L5Y3_9CAUD</name>
<accession>A0A6J5L5Y3</accession>
<gene>
    <name evidence="1" type="ORF">UFOVP117_83</name>
</gene>
<evidence type="ECO:0000313" key="1">
    <source>
        <dbReference type="EMBL" id="CAB4129734.1"/>
    </source>
</evidence>
<proteinExistence type="predicted"/>
<sequence length="184" mass="21342">MIMNYILFAFGEYKENPQALNLLTETVSQISKGEIKFQHGDSGVIVTFGTKLDWEHIDDYMKKNIVKLTAMYFVFPLDSDMIYSMDEEIEKHLFENTDILTENNELNQTQYVSDNTGLPEFFKGIHIHKGNPFDDILKILNEEVIQDVPVMTLNDLLDKIKEKGIDSLSEIQLKQLEIYSKQII</sequence>
<dbReference type="EMBL" id="LR796235">
    <property type="protein sequence ID" value="CAB4129734.1"/>
    <property type="molecule type" value="Genomic_DNA"/>
</dbReference>
<protein>
    <submittedName>
        <fullName evidence="1">Uncharacterized protein</fullName>
    </submittedName>
</protein>
<organism evidence="1">
    <name type="scientific">uncultured Caudovirales phage</name>
    <dbReference type="NCBI Taxonomy" id="2100421"/>
    <lineage>
        <taxon>Viruses</taxon>
        <taxon>Duplodnaviria</taxon>
        <taxon>Heunggongvirae</taxon>
        <taxon>Uroviricota</taxon>
        <taxon>Caudoviricetes</taxon>
        <taxon>Peduoviridae</taxon>
        <taxon>Maltschvirus</taxon>
        <taxon>Maltschvirus maltsch</taxon>
    </lineage>
</organism>
<reference evidence="1" key="1">
    <citation type="submission" date="2020-04" db="EMBL/GenBank/DDBJ databases">
        <authorList>
            <person name="Chiriac C."/>
            <person name="Salcher M."/>
            <person name="Ghai R."/>
            <person name="Kavagutti S V."/>
        </authorList>
    </citation>
    <scope>NUCLEOTIDE SEQUENCE</scope>
</reference>